<reference evidence="1" key="1">
    <citation type="journal article" date="2012" name="Science">
        <title>Fermentation, hydrogen, and sulfur metabolism in multiple uncultivated bacterial phyla.</title>
        <authorList>
            <person name="Wrighton K.C."/>
            <person name="Thomas B.C."/>
            <person name="Sharon I."/>
            <person name="Miller C.S."/>
            <person name="Castelle C.J."/>
            <person name="VerBerkmoes N.C."/>
            <person name="Wilkins M.J."/>
            <person name="Hettich R.L."/>
            <person name="Lipton M.S."/>
            <person name="Williams K.H."/>
            <person name="Long P.E."/>
            <person name="Banfield J.F."/>
        </authorList>
    </citation>
    <scope>NUCLEOTIDE SEQUENCE [LARGE SCALE GENOMIC DNA]</scope>
</reference>
<sequence>MLNVHPQKDLAVGIEPTEVACNDCFGSVEAGAPAKLYLFDLIDNTFKIIYTNNQYLIGSVLLSPDATKIFFTETASDAEVILYSINLDGSDKKEIGRDVKIAAMSSNADRLILIPSSSNSTSNSYQILNVETGDAKNFELADYDEAYLRFMTCNYPLGFNCLYQQL</sequence>
<dbReference type="AlphaFoldDB" id="K1XJG9"/>
<comment type="caution">
    <text evidence="1">The sequence shown here is derived from an EMBL/GenBank/DDBJ whole genome shotgun (WGS) entry which is preliminary data.</text>
</comment>
<protein>
    <submittedName>
        <fullName evidence="1">Uncharacterized protein</fullName>
    </submittedName>
</protein>
<name>K1XJG9_9BACT</name>
<accession>K1XJG9</accession>
<gene>
    <name evidence="1" type="ORF">ACD_80C00081G0001</name>
</gene>
<dbReference type="EMBL" id="AMFJ01036088">
    <property type="protein sequence ID" value="EKD25347.1"/>
    <property type="molecule type" value="Genomic_DNA"/>
</dbReference>
<organism evidence="1">
    <name type="scientific">uncultured bacterium</name>
    <name type="common">gcode 4</name>
    <dbReference type="NCBI Taxonomy" id="1234023"/>
    <lineage>
        <taxon>Bacteria</taxon>
        <taxon>environmental samples</taxon>
    </lineage>
</organism>
<proteinExistence type="predicted"/>
<evidence type="ECO:0000313" key="1">
    <source>
        <dbReference type="EMBL" id="EKD25347.1"/>
    </source>
</evidence>
<dbReference type="SUPFAM" id="SSF82171">
    <property type="entry name" value="DPP6 N-terminal domain-like"/>
    <property type="match status" value="1"/>
</dbReference>